<evidence type="ECO:0000256" key="2">
    <source>
        <dbReference type="ARBA" id="ARBA00023125"/>
    </source>
</evidence>
<dbReference type="InterPro" id="IPR037923">
    <property type="entry name" value="HTH-like"/>
</dbReference>
<dbReference type="InterPro" id="IPR014710">
    <property type="entry name" value="RmlC-like_jellyroll"/>
</dbReference>
<dbReference type="PANTHER" id="PTHR43280">
    <property type="entry name" value="ARAC-FAMILY TRANSCRIPTIONAL REGULATOR"/>
    <property type="match status" value="1"/>
</dbReference>
<dbReference type="Proteomes" id="UP000003860">
    <property type="component" value="Unassembled WGS sequence"/>
</dbReference>
<dbReference type="Gene3D" id="2.60.120.10">
    <property type="entry name" value="Jelly Rolls"/>
    <property type="match status" value="1"/>
</dbReference>
<dbReference type="SUPFAM" id="SSF46689">
    <property type="entry name" value="Homeodomain-like"/>
    <property type="match status" value="2"/>
</dbReference>
<dbReference type="Pfam" id="PF12833">
    <property type="entry name" value="HTH_18"/>
    <property type="match status" value="1"/>
</dbReference>
<dbReference type="eggNOG" id="COG2207">
    <property type="taxonomic scope" value="Bacteria"/>
</dbReference>
<evidence type="ECO:0000259" key="4">
    <source>
        <dbReference type="PROSITE" id="PS01124"/>
    </source>
</evidence>
<dbReference type="GO" id="GO:0003700">
    <property type="term" value="F:DNA-binding transcription factor activity"/>
    <property type="evidence" value="ECO:0007669"/>
    <property type="project" value="InterPro"/>
</dbReference>
<dbReference type="PROSITE" id="PS01124">
    <property type="entry name" value="HTH_ARAC_FAMILY_2"/>
    <property type="match status" value="1"/>
</dbReference>
<feature type="domain" description="HTH araC/xylS-type" evidence="4">
    <location>
        <begin position="167"/>
        <end position="265"/>
    </location>
</feature>
<evidence type="ECO:0000313" key="6">
    <source>
        <dbReference type="Proteomes" id="UP000003860"/>
    </source>
</evidence>
<keyword evidence="6" id="KW-1185">Reference proteome</keyword>
<evidence type="ECO:0000256" key="3">
    <source>
        <dbReference type="ARBA" id="ARBA00023163"/>
    </source>
</evidence>
<keyword evidence="2" id="KW-0238">DNA-binding</keyword>
<gene>
    <name evidence="5" type="ORF">Cpap_1791</name>
</gene>
<sequence length="275" mass="31826">MIPFYENRVGDLLIFREDGLDFLPHLHAQLELLYVEEGEIEITVNGCTHLMKRGGLCVLFPNSVHSYHTPPQERMNCIIVILNLALVGDFINTLLKFHPKNPFINRENLHKDVPYAIDTLCEEYTHVGNQPVCTPICKAYIQIIISRLLQQVELVTNTDVNYFDIIFDIINYINENYMQPISLNDMSRALGVGKYHLSRVFSDKMNVSFSDYINGIRVSWARNMLLNTNKNITQIAYDCGFQSIRTFNRAFSKVYFVSPRDFRKSQEAASIYPKK</sequence>
<dbReference type="SUPFAM" id="SSF51215">
    <property type="entry name" value="Regulatory protein AraC"/>
    <property type="match status" value="1"/>
</dbReference>
<dbReference type="Gene3D" id="1.10.10.60">
    <property type="entry name" value="Homeodomain-like"/>
    <property type="match status" value="2"/>
</dbReference>
<keyword evidence="1" id="KW-0805">Transcription regulation</keyword>
<protein>
    <submittedName>
        <fullName evidence="5">Transcriptional regulator, AraC family</fullName>
    </submittedName>
</protein>
<name>F1TDF9_9FIRM</name>
<dbReference type="AlphaFoldDB" id="F1TDF9"/>
<keyword evidence="3" id="KW-0804">Transcription</keyword>
<dbReference type="InterPro" id="IPR009057">
    <property type="entry name" value="Homeodomain-like_sf"/>
</dbReference>
<reference evidence="5" key="2">
    <citation type="submission" date="2011-01" db="EMBL/GenBank/DDBJ databases">
        <title>The Non-contiguous Finished genome of Clostridium papyrosolvens.</title>
        <authorList>
            <person name="Lucas S."/>
            <person name="Copeland A."/>
            <person name="Lapidus A."/>
            <person name="Cheng J.-F."/>
            <person name="Goodwin L."/>
            <person name="Pitluck S."/>
            <person name="Misra M."/>
            <person name="Chertkov O."/>
            <person name="Detter J.C."/>
            <person name="Han C."/>
            <person name="Tapia R."/>
            <person name="Land M."/>
            <person name="Hauser L."/>
            <person name="Kyrpides N."/>
            <person name="Ivanova N."/>
            <person name="Pagani I."/>
            <person name="Mouttaki H."/>
            <person name="He Z."/>
            <person name="Zhou J."/>
            <person name="Hemme C.L."/>
            <person name="Woyke T."/>
        </authorList>
    </citation>
    <scope>NUCLEOTIDE SEQUENCE [LARGE SCALE GENOMIC DNA]</scope>
    <source>
        <strain evidence="5">DSM 2782</strain>
    </source>
</reference>
<dbReference type="InterPro" id="IPR003313">
    <property type="entry name" value="AraC-bd"/>
</dbReference>
<organism evidence="5 6">
    <name type="scientific">Ruminiclostridium papyrosolvens DSM 2782</name>
    <dbReference type="NCBI Taxonomy" id="588581"/>
    <lineage>
        <taxon>Bacteria</taxon>
        <taxon>Bacillati</taxon>
        <taxon>Bacillota</taxon>
        <taxon>Clostridia</taxon>
        <taxon>Eubacteriales</taxon>
        <taxon>Oscillospiraceae</taxon>
        <taxon>Ruminiclostridium</taxon>
    </lineage>
</organism>
<dbReference type="Pfam" id="PF02311">
    <property type="entry name" value="AraC_binding"/>
    <property type="match status" value="1"/>
</dbReference>
<reference evidence="5" key="1">
    <citation type="submission" date="2009-07" db="EMBL/GenBank/DDBJ databases">
        <authorList>
            <consortium name="US DOE Joint Genome Institute (JGI-PGF)"/>
            <person name="Lucas S."/>
            <person name="Copeland A."/>
            <person name="Lapidus A."/>
            <person name="Glavina del Rio T."/>
            <person name="Tice H."/>
            <person name="Bruce D."/>
            <person name="Goodwin L."/>
            <person name="Pitluck S."/>
            <person name="Larimer F."/>
            <person name="Land M.L."/>
            <person name="Mouttaki H."/>
            <person name="He Z."/>
            <person name="Zhou J."/>
            <person name="Hemme C.L."/>
        </authorList>
    </citation>
    <scope>NUCLEOTIDE SEQUENCE [LARGE SCALE GENOMIC DNA]</scope>
    <source>
        <strain evidence="5">DSM 2782</strain>
    </source>
</reference>
<dbReference type="EMBL" id="ACXX02000007">
    <property type="protein sequence ID" value="EGD47597.1"/>
    <property type="molecule type" value="Genomic_DNA"/>
</dbReference>
<accession>F1TDF9</accession>
<dbReference type="OrthoDB" id="9799319at2"/>
<proteinExistence type="predicted"/>
<evidence type="ECO:0000256" key="1">
    <source>
        <dbReference type="ARBA" id="ARBA00023015"/>
    </source>
</evidence>
<evidence type="ECO:0000313" key="5">
    <source>
        <dbReference type="EMBL" id="EGD47597.1"/>
    </source>
</evidence>
<dbReference type="RefSeq" id="WP_004619529.1">
    <property type="nucleotide sequence ID" value="NZ_ACXX02000007.1"/>
</dbReference>
<dbReference type="GO" id="GO:0043565">
    <property type="term" value="F:sequence-specific DNA binding"/>
    <property type="evidence" value="ECO:0007669"/>
    <property type="project" value="InterPro"/>
</dbReference>
<dbReference type="PANTHER" id="PTHR43280:SF28">
    <property type="entry name" value="HTH-TYPE TRANSCRIPTIONAL ACTIVATOR RHAS"/>
    <property type="match status" value="1"/>
</dbReference>
<comment type="caution">
    <text evidence="5">The sequence shown here is derived from an EMBL/GenBank/DDBJ whole genome shotgun (WGS) entry which is preliminary data.</text>
</comment>
<dbReference type="SMART" id="SM00342">
    <property type="entry name" value="HTH_ARAC"/>
    <property type="match status" value="1"/>
</dbReference>
<dbReference type="STRING" id="588581.Cpap_1791"/>
<dbReference type="InterPro" id="IPR018060">
    <property type="entry name" value="HTH_AraC"/>
</dbReference>